<evidence type="ECO:0000313" key="6">
    <source>
        <dbReference type="Proteomes" id="UP000199021"/>
    </source>
</evidence>
<dbReference type="Gene3D" id="1.10.287.70">
    <property type="match status" value="1"/>
</dbReference>
<gene>
    <name evidence="5" type="ORF">SAMN05444359_108140</name>
</gene>
<keyword evidence="5" id="KW-0407">Ion channel</keyword>
<organism evidence="5 6">
    <name type="scientific">Neolewinella agarilytica</name>
    <dbReference type="NCBI Taxonomy" id="478744"/>
    <lineage>
        <taxon>Bacteria</taxon>
        <taxon>Pseudomonadati</taxon>
        <taxon>Bacteroidota</taxon>
        <taxon>Saprospiria</taxon>
        <taxon>Saprospirales</taxon>
        <taxon>Lewinellaceae</taxon>
        <taxon>Neolewinella</taxon>
    </lineage>
</organism>
<keyword evidence="6" id="KW-1185">Reference proteome</keyword>
<evidence type="ECO:0000259" key="4">
    <source>
        <dbReference type="PROSITE" id="PS51202"/>
    </source>
</evidence>
<feature type="domain" description="RCK N-terminal" evidence="3">
    <location>
        <begin position="94"/>
        <end position="213"/>
    </location>
</feature>
<keyword evidence="5" id="KW-0813">Transport</keyword>
<dbReference type="InterPro" id="IPR006037">
    <property type="entry name" value="RCK_C"/>
</dbReference>
<dbReference type="PANTHER" id="PTHR43833:SF9">
    <property type="entry name" value="POTASSIUM CHANNEL PROTEIN YUGO-RELATED"/>
    <property type="match status" value="1"/>
</dbReference>
<evidence type="ECO:0000256" key="1">
    <source>
        <dbReference type="ARBA" id="ARBA00004651"/>
    </source>
</evidence>
<sequence>MVGIIIIGAAGLMLLEDYSLVNALYMSIITISTVGFGEVEPLSSAGKLFVSAMMLLNIGIVAYSLATFSYYVIDGKIFEQMEQQRMRSKVNALSDHTILCGFGRYGKEIARHLLEHGQQFVVIDEKKEKLQMDQFAEADIAYIVGDATHDEVLKEAGIEKAGSLITALNDDSDNLFIVITAKDLNPKMQIISRAHQARSRAKLRRAGASQVIMPEQIGGFYMATLVSKPGAVEFFSYVTNEMDSDIGFEEIKFSQLPEEMRGKSIREMSLRKESGVNVIGHRLAHGRYIVNPDPEAVLQPGDSFITVGSQPQIRALRTFLKR</sequence>
<dbReference type="InterPro" id="IPR036291">
    <property type="entry name" value="NAD(P)-bd_dom_sf"/>
</dbReference>
<dbReference type="GO" id="GO:0006813">
    <property type="term" value="P:potassium ion transport"/>
    <property type="evidence" value="ECO:0007669"/>
    <property type="project" value="InterPro"/>
</dbReference>
<comment type="subcellular location">
    <subcellularLocation>
        <location evidence="1">Cell membrane</location>
        <topology evidence="1">Multi-pass membrane protein</topology>
    </subcellularLocation>
</comment>
<dbReference type="PROSITE" id="PS51201">
    <property type="entry name" value="RCK_N"/>
    <property type="match status" value="1"/>
</dbReference>
<evidence type="ECO:0000313" key="5">
    <source>
        <dbReference type="EMBL" id="SEQ34541.1"/>
    </source>
</evidence>
<dbReference type="PROSITE" id="PS51202">
    <property type="entry name" value="RCK_C"/>
    <property type="match status" value="1"/>
</dbReference>
<keyword evidence="5" id="KW-0406">Ion transport</keyword>
<dbReference type="Pfam" id="PF02254">
    <property type="entry name" value="TrkA_N"/>
    <property type="match status" value="1"/>
</dbReference>
<protein>
    <submittedName>
        <fullName evidence="5">Voltage-gated potassium channel</fullName>
    </submittedName>
</protein>
<keyword evidence="2" id="KW-0812">Transmembrane</keyword>
<dbReference type="GO" id="GO:0005886">
    <property type="term" value="C:plasma membrane"/>
    <property type="evidence" value="ECO:0007669"/>
    <property type="project" value="UniProtKB-SubCell"/>
</dbReference>
<feature type="transmembrane region" description="Helical" evidence="2">
    <location>
        <begin position="48"/>
        <end position="73"/>
    </location>
</feature>
<dbReference type="SUPFAM" id="SSF51735">
    <property type="entry name" value="NAD(P)-binding Rossmann-fold domains"/>
    <property type="match status" value="1"/>
</dbReference>
<dbReference type="AlphaFoldDB" id="A0A1H9F9E2"/>
<dbReference type="Gene3D" id="3.40.50.720">
    <property type="entry name" value="NAD(P)-binding Rossmann-like Domain"/>
    <property type="match status" value="1"/>
</dbReference>
<dbReference type="InterPro" id="IPR013099">
    <property type="entry name" value="K_chnl_dom"/>
</dbReference>
<dbReference type="InterPro" id="IPR050721">
    <property type="entry name" value="Trk_Ktr_HKT_K-transport"/>
</dbReference>
<feature type="transmembrane region" description="Helical" evidence="2">
    <location>
        <begin position="18"/>
        <end position="36"/>
    </location>
</feature>
<keyword evidence="2" id="KW-1133">Transmembrane helix</keyword>
<evidence type="ECO:0000259" key="3">
    <source>
        <dbReference type="PROSITE" id="PS51201"/>
    </source>
</evidence>
<dbReference type="InterPro" id="IPR003148">
    <property type="entry name" value="RCK_N"/>
</dbReference>
<dbReference type="Proteomes" id="UP000199021">
    <property type="component" value="Unassembled WGS sequence"/>
</dbReference>
<proteinExistence type="predicted"/>
<dbReference type="PANTHER" id="PTHR43833">
    <property type="entry name" value="POTASSIUM CHANNEL PROTEIN 2-RELATED-RELATED"/>
    <property type="match status" value="1"/>
</dbReference>
<accession>A0A1H9F9E2</accession>
<dbReference type="SUPFAM" id="SSF116726">
    <property type="entry name" value="TrkA C-terminal domain-like"/>
    <property type="match status" value="1"/>
</dbReference>
<dbReference type="Pfam" id="PF07885">
    <property type="entry name" value="Ion_trans_2"/>
    <property type="match status" value="1"/>
</dbReference>
<dbReference type="InterPro" id="IPR036721">
    <property type="entry name" value="RCK_C_sf"/>
</dbReference>
<dbReference type="InParanoid" id="A0A1H9F9E2"/>
<reference evidence="6" key="1">
    <citation type="submission" date="2016-10" db="EMBL/GenBank/DDBJ databases">
        <authorList>
            <person name="Varghese N."/>
            <person name="Submissions S."/>
        </authorList>
    </citation>
    <scope>NUCLEOTIDE SEQUENCE [LARGE SCALE GENOMIC DNA]</scope>
    <source>
        <strain evidence="6">DSM 24740</strain>
    </source>
</reference>
<feature type="domain" description="RCK C-terminal" evidence="4">
    <location>
        <begin position="235"/>
        <end position="322"/>
    </location>
</feature>
<name>A0A1H9F9E2_9BACT</name>
<evidence type="ECO:0000256" key="2">
    <source>
        <dbReference type="SAM" id="Phobius"/>
    </source>
</evidence>
<dbReference type="FunCoup" id="A0A1H9F9E2">
    <property type="interactions" value="115"/>
</dbReference>
<dbReference type="STRING" id="478744.SAMN05444359_108140"/>
<dbReference type="SUPFAM" id="SSF81324">
    <property type="entry name" value="Voltage-gated potassium channels"/>
    <property type="match status" value="1"/>
</dbReference>
<dbReference type="GO" id="GO:0008324">
    <property type="term" value="F:monoatomic cation transmembrane transporter activity"/>
    <property type="evidence" value="ECO:0007669"/>
    <property type="project" value="InterPro"/>
</dbReference>
<dbReference type="Pfam" id="PF02080">
    <property type="entry name" value="TrkA_C"/>
    <property type="match status" value="1"/>
</dbReference>
<dbReference type="EMBL" id="FOFB01000008">
    <property type="protein sequence ID" value="SEQ34541.1"/>
    <property type="molecule type" value="Genomic_DNA"/>
</dbReference>
<dbReference type="Gene3D" id="3.30.70.1450">
    <property type="entry name" value="Regulator of K+ conductance, C-terminal domain"/>
    <property type="match status" value="1"/>
</dbReference>
<keyword evidence="2" id="KW-0472">Membrane</keyword>